<dbReference type="AlphaFoldDB" id="A0AB38YVV3"/>
<dbReference type="InterPro" id="IPR021450">
    <property type="entry name" value="DUF3100"/>
</dbReference>
<evidence type="ECO:0000313" key="2">
    <source>
        <dbReference type="EMBL" id="WND05572.1"/>
    </source>
</evidence>
<keyword evidence="1" id="KW-1133">Transmembrane helix</keyword>
<dbReference type="EMBL" id="CP134206">
    <property type="protein sequence ID" value="WND05572.1"/>
    <property type="molecule type" value="Genomic_DNA"/>
</dbReference>
<feature type="transmembrane region" description="Helical" evidence="1">
    <location>
        <begin position="45"/>
        <end position="65"/>
    </location>
</feature>
<dbReference type="RefSeq" id="WP_228268661.1">
    <property type="nucleotide sequence ID" value="NZ_BKLW01000031.1"/>
</dbReference>
<organism evidence="2 3">
    <name type="scientific">Acinetobacter soli</name>
    <dbReference type="NCBI Taxonomy" id="487316"/>
    <lineage>
        <taxon>Bacteria</taxon>
        <taxon>Pseudomonadati</taxon>
        <taxon>Pseudomonadota</taxon>
        <taxon>Gammaproteobacteria</taxon>
        <taxon>Moraxellales</taxon>
        <taxon>Moraxellaceae</taxon>
        <taxon>Acinetobacter</taxon>
    </lineage>
</organism>
<name>A0AB38YVV3_9GAMM</name>
<accession>A0AB38YVV3</accession>
<feature type="transmembrane region" description="Helical" evidence="1">
    <location>
        <begin position="77"/>
        <end position="95"/>
    </location>
</feature>
<evidence type="ECO:0000256" key="1">
    <source>
        <dbReference type="SAM" id="Phobius"/>
    </source>
</evidence>
<feature type="transmembrane region" description="Helical" evidence="1">
    <location>
        <begin position="417"/>
        <end position="439"/>
    </location>
</feature>
<evidence type="ECO:0000313" key="3">
    <source>
        <dbReference type="Proteomes" id="UP001256400"/>
    </source>
</evidence>
<feature type="transmembrane region" description="Helical" evidence="1">
    <location>
        <begin position="451"/>
        <end position="474"/>
    </location>
</feature>
<dbReference type="Pfam" id="PF11299">
    <property type="entry name" value="DUF3100"/>
    <property type="match status" value="1"/>
</dbReference>
<feature type="transmembrane region" description="Helical" evidence="1">
    <location>
        <begin position="208"/>
        <end position="232"/>
    </location>
</feature>
<keyword evidence="1" id="KW-0812">Transmembrane</keyword>
<feature type="transmembrane region" description="Helical" evidence="1">
    <location>
        <begin position="366"/>
        <end position="386"/>
    </location>
</feature>
<protein>
    <submittedName>
        <fullName evidence="2">DUF3100 domain-containing protein</fullName>
    </submittedName>
</protein>
<gene>
    <name evidence="2" type="ORF">RHP80_15580</name>
</gene>
<feature type="transmembrane region" description="Helical" evidence="1">
    <location>
        <begin position="343"/>
        <end position="360"/>
    </location>
</feature>
<sequence>MRIIKTGNHGIYFAILLINKLCPLKGRSKMRDNVFNMKTNARNINYGYGYIILSAFLIICIAESIGTINIPLGSGKIALLPMVWALILGCTFGLLSQKQWMPLKIDKPLQIKSAHILYPALLVFIAKQGLIVGSSIPLIIQSGWALLFQELGHFVGTILFAMPIALLLGIKRESIGATFSVGREPSLAIITEKYGLNSAEGRGVLAEYITGTLIGALFIAIVAGFIASLNVFHPLSLAMASGIGSGSMMAAAAGAISAQVDPATAEQVMALAAASNLLTTTLGTYFTLFISLPLAIYAYKILEPVLGRFSKRNQVEQHNNEFLYSTVKESEEEKTKLSLAEKAFTWIALIALATTANTILTGKFSATVIIAGVILVLISILGDLIYHLTGKKVPTVCYVSIIAMYMASPWFPWHETVTGIVGEIHILSVITPMLAFAGLSIAKDIPAFRKLGWRIVVVSLCANFGTFIAAAFVAEFFH</sequence>
<feature type="transmembrane region" description="Helical" evidence="1">
    <location>
        <begin position="282"/>
        <end position="302"/>
    </location>
</feature>
<keyword evidence="1" id="KW-0472">Membrane</keyword>
<reference evidence="2" key="1">
    <citation type="submission" date="2023-09" db="EMBL/GenBank/DDBJ databases">
        <title>Acinetobacter soli.</title>
        <authorList>
            <person name="Kim B."/>
            <person name="Kim D."/>
            <person name="Park D."/>
        </authorList>
    </citation>
    <scope>NUCLEOTIDE SEQUENCE</scope>
    <source>
        <strain evidence="2">2023.05</strain>
    </source>
</reference>
<proteinExistence type="predicted"/>
<feature type="transmembrane region" description="Helical" evidence="1">
    <location>
        <begin position="393"/>
        <end position="411"/>
    </location>
</feature>
<feature type="transmembrane region" description="Helical" evidence="1">
    <location>
        <begin position="151"/>
        <end position="170"/>
    </location>
</feature>
<feature type="transmembrane region" description="Helical" evidence="1">
    <location>
        <begin position="116"/>
        <end position="139"/>
    </location>
</feature>
<dbReference type="Proteomes" id="UP001256400">
    <property type="component" value="Chromosome"/>
</dbReference>